<dbReference type="VEuPathDB" id="FungiDB:PGTG_20871"/>
<gene>
    <name evidence="1" type="ORF">PGTG_20871</name>
</gene>
<dbReference type="InParanoid" id="H6QPK4"/>
<protein>
    <submittedName>
        <fullName evidence="1">Uncharacterized protein</fullName>
    </submittedName>
</protein>
<organism evidence="1 2">
    <name type="scientific">Puccinia graminis f. sp. tritici (strain CRL 75-36-700-3 / race SCCL)</name>
    <name type="common">Black stem rust fungus</name>
    <dbReference type="NCBI Taxonomy" id="418459"/>
    <lineage>
        <taxon>Eukaryota</taxon>
        <taxon>Fungi</taxon>
        <taxon>Dikarya</taxon>
        <taxon>Basidiomycota</taxon>
        <taxon>Pucciniomycotina</taxon>
        <taxon>Pucciniomycetes</taxon>
        <taxon>Pucciniales</taxon>
        <taxon>Pucciniaceae</taxon>
        <taxon>Puccinia</taxon>
    </lineage>
</organism>
<proteinExistence type="predicted"/>
<evidence type="ECO:0000313" key="1">
    <source>
        <dbReference type="EMBL" id="EHS63889.1"/>
    </source>
</evidence>
<sequence length="61" mass="7300">MSRKASIQATNRRQTARTLWEDLQVDGYIRFYPYGIEVNLTVSSKDTCFTYRRFIPYPHTH</sequence>
<name>H6QPK4_PUCGT</name>
<accession>H6QPK4</accession>
<evidence type="ECO:0000313" key="2">
    <source>
        <dbReference type="Proteomes" id="UP000008783"/>
    </source>
</evidence>
<keyword evidence="2" id="KW-1185">Reference proteome</keyword>
<dbReference type="AlphaFoldDB" id="H6QPK4"/>
<dbReference type="Proteomes" id="UP000008783">
    <property type="component" value="Unassembled WGS sequence"/>
</dbReference>
<reference evidence="2" key="1">
    <citation type="journal article" date="2011" name="Proc. Natl. Acad. Sci. U.S.A.">
        <title>Obligate biotrophy features unraveled by the genomic analysis of rust fungi.</title>
        <authorList>
            <person name="Duplessis S."/>
            <person name="Cuomo C.A."/>
            <person name="Lin Y.-C."/>
            <person name="Aerts A."/>
            <person name="Tisserant E."/>
            <person name="Veneault-Fourrey C."/>
            <person name="Joly D.L."/>
            <person name="Hacquard S."/>
            <person name="Amselem J."/>
            <person name="Cantarel B.L."/>
            <person name="Chiu R."/>
            <person name="Coutinho P.M."/>
            <person name="Feau N."/>
            <person name="Field M."/>
            <person name="Frey P."/>
            <person name="Gelhaye E."/>
            <person name="Goldberg J."/>
            <person name="Grabherr M.G."/>
            <person name="Kodira C.D."/>
            <person name="Kohler A."/>
            <person name="Kuees U."/>
            <person name="Lindquist E.A."/>
            <person name="Lucas S.M."/>
            <person name="Mago R."/>
            <person name="Mauceli E."/>
            <person name="Morin E."/>
            <person name="Murat C."/>
            <person name="Pangilinan J.L."/>
            <person name="Park R."/>
            <person name="Pearson M."/>
            <person name="Quesneville H."/>
            <person name="Rouhier N."/>
            <person name="Sakthikumar S."/>
            <person name="Salamov A.A."/>
            <person name="Schmutz J."/>
            <person name="Selles B."/>
            <person name="Shapiro H."/>
            <person name="Tanguay P."/>
            <person name="Tuskan G.A."/>
            <person name="Henrissat B."/>
            <person name="Van de Peer Y."/>
            <person name="Rouze P."/>
            <person name="Ellis J.G."/>
            <person name="Dodds P.N."/>
            <person name="Schein J.E."/>
            <person name="Zhong S."/>
            <person name="Hamelin R.C."/>
            <person name="Grigoriev I.V."/>
            <person name="Szabo L.J."/>
            <person name="Martin F."/>
        </authorList>
    </citation>
    <scope>NUCLEOTIDE SEQUENCE [LARGE SCALE GENOMIC DNA]</scope>
    <source>
        <strain evidence="2">CRL 75-36-700-3 / race SCCL</strain>
    </source>
</reference>
<dbReference type="RefSeq" id="XP_003890584.1">
    <property type="nucleotide sequence ID" value="XM_003890535.1"/>
</dbReference>
<dbReference type="EMBL" id="DS178265">
    <property type="protein sequence ID" value="EHS63889.1"/>
    <property type="molecule type" value="Genomic_DNA"/>
</dbReference>
<dbReference type="OrthoDB" id="2513802at2759"/>
<dbReference type="KEGG" id="pgr:PGTG_20871"/>
<dbReference type="HOGENOM" id="CLU_2923743_0_0_1"/>
<dbReference type="GeneID" id="13543191"/>